<gene>
    <name evidence="1" type="ordered locus">Acid345_1767</name>
</gene>
<proteinExistence type="predicted"/>
<dbReference type="InterPro" id="IPR051200">
    <property type="entry name" value="Host-pathogen_enzymatic-act"/>
</dbReference>
<dbReference type="EMBL" id="CP000360">
    <property type="protein sequence ID" value="ABF40768.1"/>
    <property type="molecule type" value="Genomic_DNA"/>
</dbReference>
<dbReference type="EnsemblBacteria" id="ABF40768">
    <property type="protein sequence ID" value="ABF40768"/>
    <property type="gene ID" value="Acid345_1767"/>
</dbReference>
<dbReference type="Gene3D" id="2.130.10.10">
    <property type="entry name" value="YVTN repeat-like/Quinoprotein amine dehydrogenase"/>
    <property type="match status" value="1"/>
</dbReference>
<dbReference type="STRING" id="204669.Acid345_1767"/>
<dbReference type="HOGENOM" id="CLU_530768_0_0_0"/>
<dbReference type="SUPFAM" id="SSF50974">
    <property type="entry name" value="Nitrous oxide reductase, N-terminal domain"/>
    <property type="match status" value="1"/>
</dbReference>
<sequence length="433" mass="44421">MLCALLIGVGCSDTYRPIATAIVKPGGDPQPAKWVYAVYTNPTGTTGTPGPGTLQQIDVSGDSVAVNINVGTNPINASFLGTLSSVIMTVNQGAVPDSSEASITAQPVCNPQFTTCNPQPASSVTLPTGSIPTNVGSRQASLVYILASVAPGCPEGAVYAVNTSYVVANTTCVGNNPSALTQVPNAGRLYVINQGDNTVSVLDPVSQAVITTIPVGTNPVMAATDLSGKYVFVANKGSNNLTVITTSDNSTSTINVGNAPNYIIYSVRRNRLFVTNGGSNDVTVLDLSGSTPSVLKLSVPVGHNPTGVVPLIDGSRYYVANTNDNTVSVLDANSNVVVKTVSLGPAAAITQPLYIETEPTSTKIYVTTPAPPAGTAAANNPNDAPGITVIRTDTNGISNFIQAPQADPKCQVNPTAGLTCAYQVPKEVLAFPR</sequence>
<protein>
    <submittedName>
        <fullName evidence="1">40-residue YVTN beta-propeller repeat protein</fullName>
    </submittedName>
</protein>
<dbReference type="eggNOG" id="COG3391">
    <property type="taxonomic scope" value="Bacteria"/>
</dbReference>
<evidence type="ECO:0000313" key="1">
    <source>
        <dbReference type="EMBL" id="ABF40768.1"/>
    </source>
</evidence>
<reference evidence="1 2" key="1">
    <citation type="journal article" date="2009" name="Appl. Environ. Microbiol.">
        <title>Three genomes from the phylum Acidobacteria provide insight into the lifestyles of these microorganisms in soils.</title>
        <authorList>
            <person name="Ward N.L."/>
            <person name="Challacombe J.F."/>
            <person name="Janssen P.H."/>
            <person name="Henrissat B."/>
            <person name="Coutinho P.M."/>
            <person name="Wu M."/>
            <person name="Xie G."/>
            <person name="Haft D.H."/>
            <person name="Sait M."/>
            <person name="Badger J."/>
            <person name="Barabote R.D."/>
            <person name="Bradley B."/>
            <person name="Brettin T.S."/>
            <person name="Brinkac L.M."/>
            <person name="Bruce D."/>
            <person name="Creasy T."/>
            <person name="Daugherty S.C."/>
            <person name="Davidsen T.M."/>
            <person name="DeBoy R.T."/>
            <person name="Detter J.C."/>
            <person name="Dodson R.J."/>
            <person name="Durkin A.S."/>
            <person name="Ganapathy A."/>
            <person name="Gwinn-Giglio M."/>
            <person name="Han C.S."/>
            <person name="Khouri H."/>
            <person name="Kiss H."/>
            <person name="Kothari S.P."/>
            <person name="Madupu R."/>
            <person name="Nelson K.E."/>
            <person name="Nelson W.C."/>
            <person name="Paulsen I."/>
            <person name="Penn K."/>
            <person name="Ren Q."/>
            <person name="Rosovitz M.J."/>
            <person name="Selengut J.D."/>
            <person name="Shrivastava S."/>
            <person name="Sullivan S.A."/>
            <person name="Tapia R."/>
            <person name="Thompson L.S."/>
            <person name="Watkins K.L."/>
            <person name="Yang Q."/>
            <person name="Yu C."/>
            <person name="Zafar N."/>
            <person name="Zhou L."/>
            <person name="Kuske C.R."/>
        </authorList>
    </citation>
    <scope>NUCLEOTIDE SEQUENCE [LARGE SCALE GENOMIC DNA]</scope>
    <source>
        <strain evidence="1 2">Ellin345</strain>
    </source>
</reference>
<name>Q1IQT2_KORVE</name>
<dbReference type="KEGG" id="aba:Acid345_1767"/>
<dbReference type="Proteomes" id="UP000002432">
    <property type="component" value="Chromosome"/>
</dbReference>
<dbReference type="NCBIfam" id="TIGR02276">
    <property type="entry name" value="beta_rpt_yvtn"/>
    <property type="match status" value="1"/>
</dbReference>
<accession>Q1IQT2</accession>
<keyword evidence="2" id="KW-1185">Reference proteome</keyword>
<dbReference type="InterPro" id="IPR011964">
    <property type="entry name" value="YVTN_b-propeller_repeat"/>
</dbReference>
<dbReference type="PANTHER" id="PTHR47197">
    <property type="entry name" value="PROTEIN NIRF"/>
    <property type="match status" value="1"/>
</dbReference>
<organism evidence="1 2">
    <name type="scientific">Koribacter versatilis (strain Ellin345)</name>
    <dbReference type="NCBI Taxonomy" id="204669"/>
    <lineage>
        <taxon>Bacteria</taxon>
        <taxon>Pseudomonadati</taxon>
        <taxon>Acidobacteriota</taxon>
        <taxon>Terriglobia</taxon>
        <taxon>Terriglobales</taxon>
        <taxon>Candidatus Korobacteraceae</taxon>
        <taxon>Candidatus Korobacter</taxon>
    </lineage>
</organism>
<dbReference type="InterPro" id="IPR011045">
    <property type="entry name" value="N2O_reductase_N"/>
</dbReference>
<dbReference type="InterPro" id="IPR015943">
    <property type="entry name" value="WD40/YVTN_repeat-like_dom_sf"/>
</dbReference>
<evidence type="ECO:0000313" key="2">
    <source>
        <dbReference type="Proteomes" id="UP000002432"/>
    </source>
</evidence>
<dbReference type="PANTHER" id="PTHR47197:SF3">
    <property type="entry name" value="DIHYDRO-HEME D1 DEHYDROGENASE"/>
    <property type="match status" value="1"/>
</dbReference>
<dbReference type="AlphaFoldDB" id="Q1IQT2"/>